<feature type="compositionally biased region" description="Basic residues" evidence="8">
    <location>
        <begin position="219"/>
        <end position="236"/>
    </location>
</feature>
<keyword evidence="4" id="KW-0879">Wnt signaling pathway</keyword>
<comment type="caution">
    <text evidence="9">The sequence shown here is derived from an EMBL/GenBank/DDBJ whole genome shotgun (WGS) entry which is preliminary data.</text>
</comment>
<evidence type="ECO:0000256" key="8">
    <source>
        <dbReference type="SAM" id="MobiDB-lite"/>
    </source>
</evidence>
<dbReference type="Gene3D" id="2.10.90.10">
    <property type="entry name" value="Cystine-knot cytokines"/>
    <property type="match status" value="2"/>
</dbReference>
<feature type="compositionally biased region" description="Acidic residues" evidence="8">
    <location>
        <begin position="157"/>
        <end position="176"/>
    </location>
</feature>
<evidence type="ECO:0000313" key="9">
    <source>
        <dbReference type="EMBL" id="KAG8230705.1"/>
    </source>
</evidence>
<dbReference type="Pfam" id="PF05463">
    <property type="entry name" value="Sclerostin"/>
    <property type="match status" value="2"/>
</dbReference>
<dbReference type="AlphaFoldDB" id="A0A8K0P021"/>
<keyword evidence="3" id="KW-0964">Secreted</keyword>
<feature type="region of interest" description="Disordered" evidence="8">
    <location>
        <begin position="28"/>
        <end position="50"/>
    </location>
</feature>
<protein>
    <submittedName>
        <fullName evidence="9">Uncharacterized protein</fullName>
    </submittedName>
</protein>
<dbReference type="PANTHER" id="PTHR14903:SF6">
    <property type="entry name" value="CTCK DOMAIN-CONTAINING PROTEIN"/>
    <property type="match status" value="1"/>
</dbReference>
<keyword evidence="7" id="KW-0325">Glycoprotein</keyword>
<dbReference type="Proteomes" id="UP000792457">
    <property type="component" value="Unassembled WGS sequence"/>
</dbReference>
<comment type="subcellular location">
    <subcellularLocation>
        <location evidence="1">Secreted</location>
    </subcellularLocation>
</comment>
<dbReference type="PANTHER" id="PTHR14903">
    <property type="entry name" value="SCLEROSTIN-RELATED"/>
    <property type="match status" value="1"/>
</dbReference>
<proteinExistence type="inferred from homology"/>
<gene>
    <name evidence="9" type="ORF">J437_LFUL009849</name>
</gene>
<comment type="similarity">
    <text evidence="2">Belongs to the sclerostin family.</text>
</comment>
<feature type="compositionally biased region" description="Basic residues" evidence="8">
    <location>
        <begin position="95"/>
        <end position="110"/>
    </location>
</feature>
<reference evidence="9" key="2">
    <citation type="submission" date="2017-10" db="EMBL/GenBank/DDBJ databases">
        <title>Ladona fulva Genome sequencing and assembly.</title>
        <authorList>
            <person name="Murali S."/>
            <person name="Richards S."/>
            <person name="Bandaranaike D."/>
            <person name="Bellair M."/>
            <person name="Blankenburg K."/>
            <person name="Chao H."/>
            <person name="Dinh H."/>
            <person name="Doddapaneni H."/>
            <person name="Dugan-Rocha S."/>
            <person name="Elkadiri S."/>
            <person name="Gnanaolivu R."/>
            <person name="Hernandez B."/>
            <person name="Skinner E."/>
            <person name="Javaid M."/>
            <person name="Lee S."/>
            <person name="Li M."/>
            <person name="Ming W."/>
            <person name="Munidasa M."/>
            <person name="Muniz J."/>
            <person name="Nguyen L."/>
            <person name="Hughes D."/>
            <person name="Osuji N."/>
            <person name="Pu L.-L."/>
            <person name="Puazo M."/>
            <person name="Qu C."/>
            <person name="Quiroz J."/>
            <person name="Raj R."/>
            <person name="Weissenberger G."/>
            <person name="Xin Y."/>
            <person name="Zou X."/>
            <person name="Han Y."/>
            <person name="Worley K."/>
            <person name="Muzny D."/>
            <person name="Gibbs R."/>
        </authorList>
    </citation>
    <scope>NUCLEOTIDE SEQUENCE</scope>
    <source>
        <strain evidence="9">Sampled in the wild</strain>
    </source>
</reference>
<evidence type="ECO:0000256" key="7">
    <source>
        <dbReference type="ARBA" id="ARBA00023180"/>
    </source>
</evidence>
<dbReference type="InterPro" id="IPR008835">
    <property type="entry name" value="Sclerostin/SOSTDC1"/>
</dbReference>
<dbReference type="OrthoDB" id="6624188at2759"/>
<feature type="compositionally biased region" description="Polar residues" evidence="8">
    <location>
        <begin position="111"/>
        <end position="120"/>
    </location>
</feature>
<evidence type="ECO:0000313" key="10">
    <source>
        <dbReference type="Proteomes" id="UP000792457"/>
    </source>
</evidence>
<feature type="region of interest" description="Disordered" evidence="8">
    <location>
        <begin position="151"/>
        <end position="176"/>
    </location>
</feature>
<evidence type="ECO:0000256" key="3">
    <source>
        <dbReference type="ARBA" id="ARBA00022525"/>
    </source>
</evidence>
<reference evidence="9" key="1">
    <citation type="submission" date="2013-04" db="EMBL/GenBank/DDBJ databases">
        <authorList>
            <person name="Qu J."/>
            <person name="Murali S.C."/>
            <person name="Bandaranaike D."/>
            <person name="Bellair M."/>
            <person name="Blankenburg K."/>
            <person name="Chao H."/>
            <person name="Dinh H."/>
            <person name="Doddapaneni H."/>
            <person name="Downs B."/>
            <person name="Dugan-Rocha S."/>
            <person name="Elkadiri S."/>
            <person name="Gnanaolivu R.D."/>
            <person name="Hernandez B."/>
            <person name="Javaid M."/>
            <person name="Jayaseelan J.C."/>
            <person name="Lee S."/>
            <person name="Li M."/>
            <person name="Ming W."/>
            <person name="Munidasa M."/>
            <person name="Muniz J."/>
            <person name="Nguyen L."/>
            <person name="Ongeri F."/>
            <person name="Osuji N."/>
            <person name="Pu L.-L."/>
            <person name="Puazo M."/>
            <person name="Qu C."/>
            <person name="Quiroz J."/>
            <person name="Raj R."/>
            <person name="Weissenberger G."/>
            <person name="Xin Y."/>
            <person name="Zou X."/>
            <person name="Han Y."/>
            <person name="Richards S."/>
            <person name="Worley K."/>
            <person name="Muzny D."/>
            <person name="Gibbs R."/>
        </authorList>
    </citation>
    <scope>NUCLEOTIDE SEQUENCE</scope>
    <source>
        <strain evidence="9">Sampled in the wild</strain>
    </source>
</reference>
<dbReference type="GO" id="GO:0036122">
    <property type="term" value="F:BMP binding"/>
    <property type="evidence" value="ECO:0007669"/>
    <property type="project" value="TreeGrafter"/>
</dbReference>
<name>A0A8K0P021_LADFU</name>
<feature type="region of interest" description="Disordered" evidence="8">
    <location>
        <begin position="219"/>
        <end position="251"/>
    </location>
</feature>
<evidence type="ECO:0000256" key="6">
    <source>
        <dbReference type="ARBA" id="ARBA00023157"/>
    </source>
</evidence>
<dbReference type="GO" id="GO:0030178">
    <property type="term" value="P:negative regulation of Wnt signaling pathway"/>
    <property type="evidence" value="ECO:0007669"/>
    <property type="project" value="TreeGrafter"/>
</dbReference>
<evidence type="ECO:0000256" key="4">
    <source>
        <dbReference type="ARBA" id="ARBA00022687"/>
    </source>
</evidence>
<dbReference type="GO" id="GO:0005615">
    <property type="term" value="C:extracellular space"/>
    <property type="evidence" value="ECO:0007669"/>
    <property type="project" value="InterPro"/>
</dbReference>
<dbReference type="EMBL" id="KZ308505">
    <property type="protein sequence ID" value="KAG8230705.1"/>
    <property type="molecule type" value="Genomic_DNA"/>
</dbReference>
<keyword evidence="5" id="KW-0732">Signal</keyword>
<sequence length="251" mass="29180">MMRRKKESLFRRNEISIFGFMKGDEWRGGWGQRRRRGQGNEGRGLNEEGIATAPRQSCKDLRSKRYISDGFCTSKRPLIEAVCAEKCCGPTPAPNRHRPRNRHHKYRSHHSASPVSLHRSASNHHLQPWYADYVKVWAQGKNEMNSVISASVAASDDAAEDEDKEDGVEEEGEDGGDAVEWRCVEDAVRRRRVRLICRDGTRRTYHVKLVKSCKCVQRRRQRRRRRGRRKGRRRLGRIGSWASRRMGREAD</sequence>
<feature type="region of interest" description="Disordered" evidence="8">
    <location>
        <begin position="91"/>
        <end position="120"/>
    </location>
</feature>
<evidence type="ECO:0000256" key="2">
    <source>
        <dbReference type="ARBA" id="ARBA00007850"/>
    </source>
</evidence>
<keyword evidence="10" id="KW-1185">Reference proteome</keyword>
<accession>A0A8K0P021</accession>
<evidence type="ECO:0000256" key="1">
    <source>
        <dbReference type="ARBA" id="ARBA00004613"/>
    </source>
</evidence>
<evidence type="ECO:0000256" key="5">
    <source>
        <dbReference type="ARBA" id="ARBA00022729"/>
    </source>
</evidence>
<dbReference type="InterPro" id="IPR029034">
    <property type="entry name" value="Cystine-knot_cytokine"/>
</dbReference>
<organism evidence="9 10">
    <name type="scientific">Ladona fulva</name>
    <name type="common">Scarce chaser dragonfly</name>
    <name type="synonym">Libellula fulva</name>
    <dbReference type="NCBI Taxonomy" id="123851"/>
    <lineage>
        <taxon>Eukaryota</taxon>
        <taxon>Metazoa</taxon>
        <taxon>Ecdysozoa</taxon>
        <taxon>Arthropoda</taxon>
        <taxon>Hexapoda</taxon>
        <taxon>Insecta</taxon>
        <taxon>Pterygota</taxon>
        <taxon>Palaeoptera</taxon>
        <taxon>Odonata</taxon>
        <taxon>Epiprocta</taxon>
        <taxon>Anisoptera</taxon>
        <taxon>Libelluloidea</taxon>
        <taxon>Libellulidae</taxon>
        <taxon>Ladona</taxon>
    </lineage>
</organism>
<keyword evidence="6" id="KW-1015">Disulfide bond</keyword>
<dbReference type="GO" id="GO:0030514">
    <property type="term" value="P:negative regulation of BMP signaling pathway"/>
    <property type="evidence" value="ECO:0007669"/>
    <property type="project" value="TreeGrafter"/>
</dbReference>
<dbReference type="GO" id="GO:0016055">
    <property type="term" value="P:Wnt signaling pathway"/>
    <property type="evidence" value="ECO:0007669"/>
    <property type="project" value="UniProtKB-KW"/>
</dbReference>